<gene>
    <name evidence="2" type="ORF">HMPREF9429_00482</name>
</gene>
<reference evidence="2 3" key="1">
    <citation type="submission" date="2010-08" db="EMBL/GenBank/DDBJ databases">
        <authorList>
            <person name="Weinstock G."/>
            <person name="Sodergren E."/>
            <person name="Clifton S."/>
            <person name="Fulton L."/>
            <person name="Fulton B."/>
            <person name="Courtney L."/>
            <person name="Fronick C."/>
            <person name="Harrison M."/>
            <person name="Strong C."/>
            <person name="Farmer C."/>
            <person name="Delahaunty K."/>
            <person name="Markovic C."/>
            <person name="Hall O."/>
            <person name="Minx P."/>
            <person name="Tomlinson C."/>
            <person name="Mitreva M."/>
            <person name="Hou S."/>
            <person name="Chen J."/>
            <person name="Wollam A."/>
            <person name="Pepin K.H."/>
            <person name="Johnson M."/>
            <person name="Bhonagiri V."/>
            <person name="Zhang X."/>
            <person name="Suruliraj S."/>
            <person name="Warren W."/>
            <person name="Chinwalla A."/>
            <person name="Mardis E.R."/>
            <person name="Wilson R.K."/>
        </authorList>
    </citation>
    <scope>NUCLEOTIDE SEQUENCE [LARGE SCALE GENOMIC DNA]</scope>
    <source>
        <strain evidence="2 3">F0359</strain>
    </source>
</reference>
<comment type="caution">
    <text evidence="2">The sequence shown here is derived from an EMBL/GenBank/DDBJ whole genome shotgun (WGS) entry which is preliminary data.</text>
</comment>
<accession>E2ZAL9</accession>
<keyword evidence="1" id="KW-1133">Transmembrane helix</keyword>
<proteinExistence type="predicted"/>
<dbReference type="HOGENOM" id="CLU_2217515_0_0_9"/>
<name>E2ZAL9_9FIRM</name>
<keyword evidence="1" id="KW-0472">Membrane</keyword>
<organism evidence="2 3">
    <name type="scientific">Megasphaera micronuciformis F0359</name>
    <dbReference type="NCBI Taxonomy" id="706434"/>
    <lineage>
        <taxon>Bacteria</taxon>
        <taxon>Bacillati</taxon>
        <taxon>Bacillota</taxon>
        <taxon>Negativicutes</taxon>
        <taxon>Veillonellales</taxon>
        <taxon>Veillonellaceae</taxon>
        <taxon>Megasphaera</taxon>
    </lineage>
</organism>
<evidence type="ECO:0000256" key="1">
    <source>
        <dbReference type="SAM" id="Phobius"/>
    </source>
</evidence>
<protein>
    <submittedName>
        <fullName evidence="2">Uncharacterized protein</fullName>
    </submittedName>
</protein>
<dbReference type="EMBL" id="AECS01000011">
    <property type="protein sequence ID" value="EFQ04730.1"/>
    <property type="molecule type" value="Genomic_DNA"/>
</dbReference>
<keyword evidence="1" id="KW-0812">Transmembrane</keyword>
<sequence>MKEACDMSLVSSETVLAASTAVFIIICLAFYAVGRKNRTDQSPFALKFVKEDDGALRIEVSGFSDSEPNRKARFKREYGEGRIVSHEGIAYAVDVLEEKRIETDTVMVCRLKKLG</sequence>
<dbReference type="Proteomes" id="UP000003195">
    <property type="component" value="Unassembled WGS sequence"/>
</dbReference>
<dbReference type="eggNOG" id="ENOG502ZCZY">
    <property type="taxonomic scope" value="Bacteria"/>
</dbReference>
<dbReference type="STRING" id="706434.HMPREF9429_00482"/>
<evidence type="ECO:0000313" key="3">
    <source>
        <dbReference type="Proteomes" id="UP000003195"/>
    </source>
</evidence>
<keyword evidence="3" id="KW-1185">Reference proteome</keyword>
<dbReference type="AlphaFoldDB" id="E2ZAL9"/>
<evidence type="ECO:0000313" key="2">
    <source>
        <dbReference type="EMBL" id="EFQ04730.1"/>
    </source>
</evidence>
<feature type="transmembrane region" description="Helical" evidence="1">
    <location>
        <begin position="15"/>
        <end position="33"/>
    </location>
</feature>